<dbReference type="Pfam" id="PF05157">
    <property type="entry name" value="MshEN"/>
    <property type="match status" value="1"/>
</dbReference>
<name>A0ABS5L8Z7_9ACTN</name>
<accession>A0ABS5L8Z7</accession>
<gene>
    <name evidence="2" type="ORF">KGQ19_48925</name>
</gene>
<dbReference type="InterPro" id="IPR007831">
    <property type="entry name" value="T2SS_GspE_N"/>
</dbReference>
<sequence length="63" mass="7429">MKTEQLIPLCRRYHAMLLHSDEQTISIAVVNTPPAELMEALRFATQKRIDIECWSQEQMDKRL</sequence>
<feature type="non-terminal residue" evidence="2">
    <location>
        <position position="63"/>
    </location>
</feature>
<dbReference type="EMBL" id="JAAFYZ010000601">
    <property type="protein sequence ID" value="MBS2554799.1"/>
    <property type="molecule type" value="Genomic_DNA"/>
</dbReference>
<evidence type="ECO:0000259" key="1">
    <source>
        <dbReference type="Pfam" id="PF05157"/>
    </source>
</evidence>
<feature type="domain" description="Type II secretion system protein GspE N-terminal" evidence="1">
    <location>
        <begin position="9"/>
        <end position="50"/>
    </location>
</feature>
<organism evidence="2 3">
    <name type="scientific">Catenulispora pinistramenti</name>
    <dbReference type="NCBI Taxonomy" id="2705254"/>
    <lineage>
        <taxon>Bacteria</taxon>
        <taxon>Bacillati</taxon>
        <taxon>Actinomycetota</taxon>
        <taxon>Actinomycetes</taxon>
        <taxon>Catenulisporales</taxon>
        <taxon>Catenulisporaceae</taxon>
        <taxon>Catenulispora</taxon>
    </lineage>
</organism>
<dbReference type="InterPro" id="IPR037257">
    <property type="entry name" value="T2SS_E_N_sf"/>
</dbReference>
<protein>
    <recommendedName>
        <fullName evidence="1">Type II secretion system protein GspE N-terminal domain-containing protein</fullName>
    </recommendedName>
</protein>
<evidence type="ECO:0000313" key="2">
    <source>
        <dbReference type="EMBL" id="MBS2554799.1"/>
    </source>
</evidence>
<dbReference type="Proteomes" id="UP000730482">
    <property type="component" value="Unassembled WGS sequence"/>
</dbReference>
<proteinExistence type="predicted"/>
<keyword evidence="3" id="KW-1185">Reference proteome</keyword>
<comment type="caution">
    <text evidence="2">The sequence shown here is derived from an EMBL/GenBank/DDBJ whole genome shotgun (WGS) entry which is preliminary data.</text>
</comment>
<evidence type="ECO:0000313" key="3">
    <source>
        <dbReference type="Proteomes" id="UP000730482"/>
    </source>
</evidence>
<dbReference type="Gene3D" id="3.30.300.160">
    <property type="entry name" value="Type II secretion system, protein E, N-terminal domain"/>
    <property type="match status" value="1"/>
</dbReference>
<reference evidence="2 3" key="1">
    <citation type="submission" date="2020-02" db="EMBL/GenBank/DDBJ databases">
        <title>Acidophilic actinobacteria isolated from forest soil.</title>
        <authorList>
            <person name="Golinska P."/>
        </authorList>
    </citation>
    <scope>NUCLEOTIDE SEQUENCE [LARGE SCALE GENOMIC DNA]</scope>
    <source>
        <strain evidence="2 3">NL8</strain>
    </source>
</reference>